<dbReference type="RefSeq" id="WP_218095526.1">
    <property type="nucleotide sequence ID" value="NZ_CAJVAS010000048.1"/>
</dbReference>
<feature type="transmembrane region" description="Helical" evidence="1">
    <location>
        <begin position="168"/>
        <end position="188"/>
    </location>
</feature>
<accession>A0A916K8I8</accession>
<feature type="transmembrane region" description="Helical" evidence="1">
    <location>
        <begin position="60"/>
        <end position="87"/>
    </location>
</feature>
<sequence>MNDHVKREWTNEFAIGFPGRWVGGISLIVSPLLLLVGVLIRRQFHFFFPEQLAAVQMHPILMAVSYSCFAAGNLLLCPAVIVLAGLIGRRKPGWAMWGGVFTIFGLFARTFHSGVDHLAFQLVRNQSIELATEVVANSYGAFHIFCTLNLAIMMGWILLAVGAFRSGTLHPLSSVALALMATLPLGVLKGTTPFSMIAITGLCISFIPLGIKILRHGEKPGIGNILIWSIRIILVGGIFFYFGQQG</sequence>
<gene>
    <name evidence="2" type="ORF">PAESOLCIP111_05838</name>
</gene>
<keyword evidence="1" id="KW-0472">Membrane</keyword>
<reference evidence="2" key="1">
    <citation type="submission" date="2021-06" db="EMBL/GenBank/DDBJ databases">
        <authorList>
            <person name="Criscuolo A."/>
        </authorList>
    </citation>
    <scope>NUCLEOTIDE SEQUENCE</scope>
    <source>
        <strain evidence="2">CIP111600</strain>
    </source>
</reference>
<feature type="transmembrane region" description="Helical" evidence="1">
    <location>
        <begin position="194"/>
        <end position="213"/>
    </location>
</feature>
<feature type="transmembrane region" description="Helical" evidence="1">
    <location>
        <begin position="140"/>
        <end position="161"/>
    </location>
</feature>
<comment type="caution">
    <text evidence="2">The sequence shown here is derived from an EMBL/GenBank/DDBJ whole genome shotgun (WGS) entry which is preliminary data.</text>
</comment>
<keyword evidence="3" id="KW-1185">Reference proteome</keyword>
<feature type="transmembrane region" description="Helical" evidence="1">
    <location>
        <begin position="225"/>
        <end position="243"/>
    </location>
</feature>
<keyword evidence="1" id="KW-1133">Transmembrane helix</keyword>
<dbReference type="AlphaFoldDB" id="A0A916K8I8"/>
<dbReference type="EMBL" id="CAJVAS010000048">
    <property type="protein sequence ID" value="CAG7649311.1"/>
    <property type="molecule type" value="Genomic_DNA"/>
</dbReference>
<keyword evidence="1" id="KW-0812">Transmembrane</keyword>
<feature type="transmembrane region" description="Helical" evidence="1">
    <location>
        <begin position="94"/>
        <end position="112"/>
    </location>
</feature>
<name>A0A916K8I8_9BACL</name>
<organism evidence="2 3">
    <name type="scientific">Paenibacillus solanacearum</name>
    <dbReference type="NCBI Taxonomy" id="2048548"/>
    <lineage>
        <taxon>Bacteria</taxon>
        <taxon>Bacillati</taxon>
        <taxon>Bacillota</taxon>
        <taxon>Bacilli</taxon>
        <taxon>Bacillales</taxon>
        <taxon>Paenibacillaceae</taxon>
        <taxon>Paenibacillus</taxon>
    </lineage>
</organism>
<dbReference type="Proteomes" id="UP000693672">
    <property type="component" value="Unassembled WGS sequence"/>
</dbReference>
<evidence type="ECO:0000313" key="3">
    <source>
        <dbReference type="Proteomes" id="UP000693672"/>
    </source>
</evidence>
<proteinExistence type="predicted"/>
<evidence type="ECO:0000256" key="1">
    <source>
        <dbReference type="SAM" id="Phobius"/>
    </source>
</evidence>
<feature type="transmembrane region" description="Helical" evidence="1">
    <location>
        <begin position="21"/>
        <end position="40"/>
    </location>
</feature>
<protein>
    <submittedName>
        <fullName evidence="2">Uncharacterized protein</fullName>
    </submittedName>
</protein>
<evidence type="ECO:0000313" key="2">
    <source>
        <dbReference type="EMBL" id="CAG7649311.1"/>
    </source>
</evidence>